<dbReference type="AlphaFoldDB" id="A0A4R6KGS0"/>
<name>A0A4R6KGS0_9ACTN</name>
<dbReference type="Proteomes" id="UP000295388">
    <property type="component" value="Unassembled WGS sequence"/>
</dbReference>
<protein>
    <submittedName>
        <fullName evidence="3">Uncharacterized protein</fullName>
    </submittedName>
</protein>
<dbReference type="EMBL" id="SNWQ01000005">
    <property type="protein sequence ID" value="TDO50080.1"/>
    <property type="molecule type" value="Genomic_DNA"/>
</dbReference>
<evidence type="ECO:0000256" key="2">
    <source>
        <dbReference type="SAM" id="Phobius"/>
    </source>
</evidence>
<feature type="compositionally biased region" description="Low complexity" evidence="1">
    <location>
        <begin position="76"/>
        <end position="126"/>
    </location>
</feature>
<organism evidence="3 4">
    <name type="scientific">Kribbella caucasensis</name>
    <dbReference type="NCBI Taxonomy" id="2512215"/>
    <lineage>
        <taxon>Bacteria</taxon>
        <taxon>Bacillati</taxon>
        <taxon>Actinomycetota</taxon>
        <taxon>Actinomycetes</taxon>
        <taxon>Propionibacteriales</taxon>
        <taxon>Kribbellaceae</taxon>
        <taxon>Kribbella</taxon>
    </lineage>
</organism>
<dbReference type="OrthoDB" id="3830606at2"/>
<keyword evidence="4" id="KW-1185">Reference proteome</keyword>
<feature type="region of interest" description="Disordered" evidence="1">
    <location>
        <begin position="176"/>
        <end position="198"/>
    </location>
</feature>
<keyword evidence="2" id="KW-1133">Transmembrane helix</keyword>
<feature type="compositionally biased region" description="Pro residues" evidence="1">
    <location>
        <begin position="52"/>
        <end position="75"/>
    </location>
</feature>
<feature type="region of interest" description="Disordered" evidence="1">
    <location>
        <begin position="1"/>
        <end position="144"/>
    </location>
</feature>
<keyword evidence="2" id="KW-0472">Membrane</keyword>
<feature type="compositionally biased region" description="Low complexity" evidence="1">
    <location>
        <begin position="14"/>
        <end position="51"/>
    </location>
</feature>
<feature type="transmembrane region" description="Helical" evidence="2">
    <location>
        <begin position="151"/>
        <end position="173"/>
    </location>
</feature>
<comment type="caution">
    <text evidence="3">The sequence shown here is derived from an EMBL/GenBank/DDBJ whole genome shotgun (WGS) entry which is preliminary data.</text>
</comment>
<keyword evidence="2" id="KW-0812">Transmembrane</keyword>
<evidence type="ECO:0000313" key="4">
    <source>
        <dbReference type="Proteomes" id="UP000295388"/>
    </source>
</evidence>
<evidence type="ECO:0000313" key="3">
    <source>
        <dbReference type="EMBL" id="TDO50080.1"/>
    </source>
</evidence>
<gene>
    <name evidence="3" type="ORF">EV643_105311</name>
</gene>
<evidence type="ECO:0000256" key="1">
    <source>
        <dbReference type="SAM" id="MobiDB-lite"/>
    </source>
</evidence>
<sequence>MSNQQPPYGPGGQPPYQGQPPQQAPYQGQPQQGQPSYQGQPQQGQPGYGRPPQQPPYQGQPPQQPPYQGQPPQQPPYQGQPQQGQPPYQGQPQQPQYQQGQQYPGQQQPGYPTQQQTFPGQQQYPGQQPPPWGPQGQQQFDRQRGKGNNKILLLAGGALAVVVVIGIVLALIFGRGDDNNVEPNPTPTSEPTGQPTADVDEGIEVAEGVYVKPAAGYIRKTMDKFTGVFLLKQGEAYFMVNAIKAEGQNTQTVLPQLLEIEKKATPGGFKAKEPRELKPGADDKTEVKLVTTQAFEATATSQSGSFPVIGFVGVIERNDGVITIIRVFGRKDKASTIQPDSTAMMKSVIASQ</sequence>
<reference evidence="3 4" key="1">
    <citation type="submission" date="2019-03" db="EMBL/GenBank/DDBJ databases">
        <title>Genomic Encyclopedia of Type Strains, Phase III (KMG-III): the genomes of soil and plant-associated and newly described type strains.</title>
        <authorList>
            <person name="Whitman W."/>
        </authorList>
    </citation>
    <scope>NUCLEOTIDE SEQUENCE [LARGE SCALE GENOMIC DNA]</scope>
    <source>
        <strain evidence="3 4">VKM Ac-2527</strain>
    </source>
</reference>
<feature type="compositionally biased region" description="Polar residues" evidence="1">
    <location>
        <begin position="181"/>
        <end position="195"/>
    </location>
</feature>
<proteinExistence type="predicted"/>
<accession>A0A4R6KGS0</accession>
<dbReference type="RefSeq" id="WP_133800337.1">
    <property type="nucleotide sequence ID" value="NZ_SNWQ01000005.1"/>
</dbReference>